<feature type="compositionally biased region" description="Low complexity" evidence="1">
    <location>
        <begin position="33"/>
        <end position="52"/>
    </location>
</feature>
<dbReference type="Proteomes" id="UP001500454">
    <property type="component" value="Unassembled WGS sequence"/>
</dbReference>
<dbReference type="EMBL" id="BAABHA010000015">
    <property type="protein sequence ID" value="GAA4390572.1"/>
    <property type="molecule type" value="Genomic_DNA"/>
</dbReference>
<feature type="signal peptide" evidence="2">
    <location>
        <begin position="1"/>
        <end position="19"/>
    </location>
</feature>
<feature type="region of interest" description="Disordered" evidence="1">
    <location>
        <begin position="25"/>
        <end position="66"/>
    </location>
</feature>
<keyword evidence="2" id="KW-0732">Signal</keyword>
<keyword evidence="5" id="KW-1185">Reference proteome</keyword>
<reference evidence="5" key="1">
    <citation type="journal article" date="2019" name="Int. J. Syst. Evol. Microbiol.">
        <title>The Global Catalogue of Microorganisms (GCM) 10K type strain sequencing project: providing services to taxonomists for standard genome sequencing and annotation.</title>
        <authorList>
            <consortium name="The Broad Institute Genomics Platform"/>
            <consortium name="The Broad Institute Genome Sequencing Center for Infectious Disease"/>
            <person name="Wu L."/>
            <person name="Ma J."/>
        </authorList>
    </citation>
    <scope>NUCLEOTIDE SEQUENCE [LARGE SCALE GENOMIC DNA]</scope>
    <source>
        <strain evidence="5">JCM 17924</strain>
    </source>
</reference>
<feature type="domain" description="DUF6970" evidence="3">
    <location>
        <begin position="76"/>
        <end position="152"/>
    </location>
</feature>
<evidence type="ECO:0000256" key="2">
    <source>
        <dbReference type="SAM" id="SignalP"/>
    </source>
</evidence>
<accession>A0ABP8JGP7</accession>
<evidence type="ECO:0000259" key="3">
    <source>
        <dbReference type="Pfam" id="PF22311"/>
    </source>
</evidence>
<dbReference type="InterPro" id="IPR054243">
    <property type="entry name" value="DUF6970"/>
</dbReference>
<proteinExistence type="predicted"/>
<feature type="chain" id="PRO_5047123048" description="DUF6970 domain-containing protein" evidence="2">
    <location>
        <begin position="20"/>
        <end position="155"/>
    </location>
</feature>
<dbReference type="PROSITE" id="PS51257">
    <property type="entry name" value="PROKAR_LIPOPROTEIN"/>
    <property type="match status" value="1"/>
</dbReference>
<comment type="caution">
    <text evidence="4">The sequence shown here is derived from an EMBL/GenBank/DDBJ whole genome shotgun (WGS) entry which is preliminary data.</text>
</comment>
<evidence type="ECO:0000313" key="5">
    <source>
        <dbReference type="Proteomes" id="UP001500454"/>
    </source>
</evidence>
<evidence type="ECO:0000313" key="4">
    <source>
        <dbReference type="EMBL" id="GAA4390572.1"/>
    </source>
</evidence>
<name>A0ABP8JGP7_9BACT</name>
<evidence type="ECO:0000256" key="1">
    <source>
        <dbReference type="SAM" id="MobiDB-lite"/>
    </source>
</evidence>
<protein>
    <recommendedName>
        <fullName evidence="3">DUF6970 domain-containing protein</fullName>
    </recommendedName>
</protein>
<gene>
    <name evidence="4" type="ORF">GCM10023186_38890</name>
</gene>
<dbReference type="Pfam" id="PF22311">
    <property type="entry name" value="DUF6970"/>
    <property type="match status" value="1"/>
</dbReference>
<sequence length="155" mass="17044">MHRVFSLAIGALLLSGACARHVDLTTPTDTSEPRATSSASTPTVTTAPTPTSRPDDQQVAFDKRNRPQWLDEKISQHLAAKAENPPITILSYQYNGQTVYYETAPCCDNFSTLYDAKGVVLCRPDGGITGRGDGNCADFEKKRSAEQLVWRDPRR</sequence>
<dbReference type="RefSeq" id="WP_345226959.1">
    <property type="nucleotide sequence ID" value="NZ_BAABHA010000015.1"/>
</dbReference>
<organism evidence="4 5">
    <name type="scientific">Hymenobacter koreensis</name>
    <dbReference type="NCBI Taxonomy" id="1084523"/>
    <lineage>
        <taxon>Bacteria</taxon>
        <taxon>Pseudomonadati</taxon>
        <taxon>Bacteroidota</taxon>
        <taxon>Cytophagia</taxon>
        <taxon>Cytophagales</taxon>
        <taxon>Hymenobacteraceae</taxon>
        <taxon>Hymenobacter</taxon>
    </lineage>
</organism>
<feature type="compositionally biased region" description="Basic and acidic residues" evidence="1">
    <location>
        <begin position="53"/>
        <end position="66"/>
    </location>
</feature>